<accession>A0AB74QGN1</accession>
<proteinExistence type="predicted"/>
<evidence type="ECO:0000313" key="2">
    <source>
        <dbReference type="EMBL" id="VFD35466.1"/>
    </source>
</evidence>
<keyword evidence="1" id="KW-1133">Transmembrane helix</keyword>
<dbReference type="EMBL" id="CAADAN010000017">
    <property type="protein sequence ID" value="VFD35466.1"/>
    <property type="molecule type" value="Genomic_DNA"/>
</dbReference>
<organism evidence="2 3">
    <name type="scientific">Clostridioides difficile</name>
    <name type="common">Peptoclostridium difficile</name>
    <dbReference type="NCBI Taxonomy" id="1496"/>
    <lineage>
        <taxon>Bacteria</taxon>
        <taxon>Bacillati</taxon>
        <taxon>Bacillota</taxon>
        <taxon>Clostridia</taxon>
        <taxon>Peptostreptococcales</taxon>
        <taxon>Peptostreptococcaceae</taxon>
        <taxon>Clostridioides</taxon>
    </lineage>
</organism>
<reference evidence="2 3" key="1">
    <citation type="submission" date="2019-02" db="EMBL/GenBank/DDBJ databases">
        <authorList>
            <consortium name="Pathogen Informatics"/>
        </authorList>
    </citation>
    <scope>NUCLEOTIDE SEQUENCE [LARGE SCALE GENOMIC DNA]</scope>
    <source>
        <strain evidence="3">clo34</strain>
    </source>
</reference>
<dbReference type="Pfam" id="PF11337">
    <property type="entry name" value="DUF3139"/>
    <property type="match status" value="1"/>
</dbReference>
<dbReference type="InterPro" id="IPR021486">
    <property type="entry name" value="DUF3139"/>
</dbReference>
<keyword evidence="1" id="KW-0812">Transmembrane</keyword>
<feature type="transmembrane region" description="Helical" evidence="1">
    <location>
        <begin position="6"/>
        <end position="27"/>
    </location>
</feature>
<sequence>MRKYKAILLTLIISIIAIIGFIIYNNYFRKWNEAEKYIDKYMTYQGVSGDDIERITKEKYTKEN</sequence>
<dbReference type="AlphaFoldDB" id="A0AB74QGN1"/>
<dbReference type="RefSeq" id="WP_003433801.1">
    <property type="nucleotide sequence ID" value="NZ_BINC01000129.1"/>
</dbReference>
<evidence type="ECO:0000313" key="3">
    <source>
        <dbReference type="Proteomes" id="UP000411588"/>
    </source>
</evidence>
<name>A0AB74QGN1_CLODI</name>
<protein>
    <submittedName>
        <fullName evidence="2">Protein of uncharacterized function (DUF3139)</fullName>
    </submittedName>
</protein>
<comment type="caution">
    <text evidence="2">The sequence shown here is derived from an EMBL/GenBank/DDBJ whole genome shotgun (WGS) entry which is preliminary data.</text>
</comment>
<gene>
    <name evidence="2" type="ORF">SAMEA1402399_03554</name>
</gene>
<keyword evidence="1" id="KW-0472">Membrane</keyword>
<dbReference type="Proteomes" id="UP000411588">
    <property type="component" value="Unassembled WGS sequence"/>
</dbReference>
<evidence type="ECO:0000256" key="1">
    <source>
        <dbReference type="SAM" id="Phobius"/>
    </source>
</evidence>